<feature type="transmembrane region" description="Helical" evidence="1">
    <location>
        <begin position="165"/>
        <end position="181"/>
    </location>
</feature>
<keyword evidence="1" id="KW-1133">Transmembrane helix</keyword>
<evidence type="ECO:0000256" key="1">
    <source>
        <dbReference type="SAM" id="Phobius"/>
    </source>
</evidence>
<feature type="transmembrane region" description="Helical" evidence="1">
    <location>
        <begin position="70"/>
        <end position="85"/>
    </location>
</feature>
<feature type="transmembrane region" description="Helical" evidence="1">
    <location>
        <begin position="48"/>
        <end position="64"/>
    </location>
</feature>
<gene>
    <name evidence="2" type="ORF">TTHERM_00058280</name>
</gene>
<protein>
    <submittedName>
        <fullName evidence="2">Transmembrane protein, putative</fullName>
    </submittedName>
</protein>
<feature type="transmembrane region" description="Helical" evidence="1">
    <location>
        <begin position="140"/>
        <end position="158"/>
    </location>
</feature>
<dbReference type="KEGG" id="tet:TTHERM_00058280"/>
<dbReference type="Proteomes" id="UP000009168">
    <property type="component" value="Unassembled WGS sequence"/>
</dbReference>
<proteinExistence type="predicted"/>
<keyword evidence="1" id="KW-0472">Membrane</keyword>
<dbReference type="AlphaFoldDB" id="I7LTU6"/>
<keyword evidence="3" id="KW-1185">Reference proteome</keyword>
<organism evidence="2 3">
    <name type="scientific">Tetrahymena thermophila (strain SB210)</name>
    <dbReference type="NCBI Taxonomy" id="312017"/>
    <lineage>
        <taxon>Eukaryota</taxon>
        <taxon>Sar</taxon>
        <taxon>Alveolata</taxon>
        <taxon>Ciliophora</taxon>
        <taxon>Intramacronucleata</taxon>
        <taxon>Oligohymenophorea</taxon>
        <taxon>Hymenostomatida</taxon>
        <taxon>Tetrahymenina</taxon>
        <taxon>Tetrahymenidae</taxon>
        <taxon>Tetrahymena</taxon>
    </lineage>
</organism>
<dbReference type="RefSeq" id="XP_001007561.2">
    <property type="nucleotide sequence ID" value="XM_001007561.2"/>
</dbReference>
<sequence>MKKSMKKRKVDLSFNVSSVLNSFTLRYKNSELEKGFFQYESNQRINQAKLLALYIVMVNLMIIAMKQFQIIYLVNLFAGLGFYFLMQKIQRLHNIIIVVVIIYSGYAISDHLKNPETTNNAYFLSGMALTLYYSIPPGDFLLQFIAIIISQIFVMITVPKEINERTALILWNLGFIAYHYIQHKERKISYFLKQKQYKVDQLIKNNIFQQIILTQFESTTQQIQIYEKNDQMNQLLNEKDLSDLKLCFEAFIIPEEEQRSKNIHFQNLYAYTQQMHFEMDQQIQKTKSKKNYYTVLKTNLEKLCTFFKKKSNQDDQYLESSSARKRRKLSTNQNDFKVFKVVNIVLDIQFFVRIKAVHLDCPLVMIIFENLDIVKNNKKLKKLMEVNNLLNTKFFFEVNKKCEYLKWAMKQKQIDQIQFFFSILQNNVFSIMSRQQKQDTFNSNSPLLKKRQNDSIFNQSAQFSPVIKFKIFNQNNTQLGKLNIVKLFNCQSQQNSNQNLNENKLSSNISKQSLCSSLNKHIIAETNFFNIDKKSQSVDEYKQEQDYYKLSYFFQEGDMSQSLQEISQRDINQKQNIESHYQFSQMYKNYFQKASIKIDLESKLEDPKQQFSKQKNELQELNDLNLSPNQAKSINQSDSIYKNNNNNSFQSTHNNLLQSPCQEISKPNLYSLNGSYEQQKYNNNNYGFNFLNSTQQKKKSFEKHKKQVLGGTFLQPISDKKRNSLQLVQDIVLFQINQLNLQNDKNVKLSPQQIKNIQYSSVFQDKEQQLRFDNKDRDNINEFEFQDIIQELSIFRKFVKIKIDKTLFGLKISNNKEAMLYVLKSFLSSVIALNYIKSRKAKQDSKQQLKQFEESNEIQYNQPFKIQEQVQNDLQNQRVSKNSSASSLNNVVQSSIQKSKEVSFTPSLKSNSIKKIKNNINFSSSPYNKNKINQVNLSLRDEKEETKTLSFFQNTNIFINSNSKDRTSPTYQEYKQYLEQDTVLSNTVQGQTQNKLESSTLNLKKFDNFKEIQFEFQLETNSLTKCLLVKIANVQKDELISCINFNSNNQINQMEYENIKDIIQKIGPQPLSYYQGNAYFSFLIDLNQILNRESGFNLRPTKSELNNENLLIIPEEQEIEKKSFIKLSPVN</sequence>
<keyword evidence="1 2" id="KW-0812">Transmembrane</keyword>
<evidence type="ECO:0000313" key="3">
    <source>
        <dbReference type="Proteomes" id="UP000009168"/>
    </source>
</evidence>
<feature type="transmembrane region" description="Helical" evidence="1">
    <location>
        <begin position="92"/>
        <end position="109"/>
    </location>
</feature>
<evidence type="ECO:0000313" key="2">
    <source>
        <dbReference type="EMBL" id="EAR87316.2"/>
    </source>
</evidence>
<dbReference type="InParanoid" id="I7LTU6"/>
<reference evidence="3" key="1">
    <citation type="journal article" date="2006" name="PLoS Biol.">
        <title>Macronuclear genome sequence of the ciliate Tetrahymena thermophila, a model eukaryote.</title>
        <authorList>
            <person name="Eisen J.A."/>
            <person name="Coyne R.S."/>
            <person name="Wu M."/>
            <person name="Wu D."/>
            <person name="Thiagarajan M."/>
            <person name="Wortman J.R."/>
            <person name="Badger J.H."/>
            <person name="Ren Q."/>
            <person name="Amedeo P."/>
            <person name="Jones K.M."/>
            <person name="Tallon L.J."/>
            <person name="Delcher A.L."/>
            <person name="Salzberg S.L."/>
            <person name="Silva J.C."/>
            <person name="Haas B.J."/>
            <person name="Majoros W.H."/>
            <person name="Farzad M."/>
            <person name="Carlton J.M."/>
            <person name="Smith R.K. Jr."/>
            <person name="Garg J."/>
            <person name="Pearlman R.E."/>
            <person name="Karrer K.M."/>
            <person name="Sun L."/>
            <person name="Manning G."/>
            <person name="Elde N.C."/>
            <person name="Turkewitz A.P."/>
            <person name="Asai D.J."/>
            <person name="Wilkes D.E."/>
            <person name="Wang Y."/>
            <person name="Cai H."/>
            <person name="Collins K."/>
            <person name="Stewart B.A."/>
            <person name="Lee S.R."/>
            <person name="Wilamowska K."/>
            <person name="Weinberg Z."/>
            <person name="Ruzzo W.L."/>
            <person name="Wloga D."/>
            <person name="Gaertig J."/>
            <person name="Frankel J."/>
            <person name="Tsao C.-C."/>
            <person name="Gorovsky M.A."/>
            <person name="Keeling P.J."/>
            <person name="Waller R.F."/>
            <person name="Patron N.J."/>
            <person name="Cherry J.M."/>
            <person name="Stover N.A."/>
            <person name="Krieger C.J."/>
            <person name="del Toro C."/>
            <person name="Ryder H.F."/>
            <person name="Williamson S.C."/>
            <person name="Barbeau R.A."/>
            <person name="Hamilton E.P."/>
            <person name="Orias E."/>
        </authorList>
    </citation>
    <scope>NUCLEOTIDE SEQUENCE [LARGE SCALE GENOMIC DNA]</scope>
    <source>
        <strain evidence="3">SB210</strain>
    </source>
</reference>
<accession>I7LTU6</accession>
<dbReference type="EMBL" id="GG662853">
    <property type="protein sequence ID" value="EAR87316.2"/>
    <property type="molecule type" value="Genomic_DNA"/>
</dbReference>
<dbReference type="GeneID" id="7835099"/>
<name>I7LTU6_TETTS</name>